<protein>
    <submittedName>
        <fullName evidence="15">FAD-dependent oxidoreductase</fullName>
    </submittedName>
</protein>
<comment type="similarity">
    <text evidence="6">Belongs to the rubredoxin family.</text>
</comment>
<dbReference type="Proteomes" id="UP000438983">
    <property type="component" value="Chromosome"/>
</dbReference>
<dbReference type="PRINTS" id="PR00163">
    <property type="entry name" value="RUBREDOXIN"/>
</dbReference>
<dbReference type="InterPro" id="IPR018527">
    <property type="entry name" value="Rubredoxin_Fe_BS"/>
</dbReference>
<dbReference type="Gene3D" id="2.20.28.10">
    <property type="match status" value="1"/>
</dbReference>
<evidence type="ECO:0000256" key="8">
    <source>
        <dbReference type="ARBA" id="ARBA00022448"/>
    </source>
</evidence>
<dbReference type="GO" id="GO:0016491">
    <property type="term" value="F:oxidoreductase activity"/>
    <property type="evidence" value="ECO:0007669"/>
    <property type="project" value="InterPro"/>
</dbReference>
<dbReference type="CDD" id="cd00730">
    <property type="entry name" value="rubredoxin"/>
    <property type="match status" value="1"/>
</dbReference>
<evidence type="ECO:0000313" key="15">
    <source>
        <dbReference type="EMBL" id="QGZ30222.1"/>
    </source>
</evidence>
<dbReference type="Gene3D" id="3.50.50.60">
    <property type="entry name" value="FAD/NAD(P)-binding domain"/>
    <property type="match status" value="2"/>
</dbReference>
<dbReference type="InterPro" id="IPR036188">
    <property type="entry name" value="FAD/NAD-bd_sf"/>
</dbReference>
<reference evidence="15 16" key="1">
    <citation type="submission" date="2019-12" db="EMBL/GenBank/DDBJ databases">
        <title>Complete genome sequence of Pseudomonas stutzeri.</title>
        <authorList>
            <person name="Lim S.R."/>
            <person name="Kim J.H."/>
        </authorList>
    </citation>
    <scope>NUCLEOTIDE SEQUENCE [LARGE SCALE GENOMIC DNA]</scope>
    <source>
        <strain evidence="15 16">PM101005</strain>
    </source>
</reference>
<dbReference type="GO" id="GO:0005737">
    <property type="term" value="C:cytoplasm"/>
    <property type="evidence" value="ECO:0007669"/>
    <property type="project" value="UniProtKB-SubCell"/>
</dbReference>
<feature type="domain" description="Rubredoxin-like" evidence="14">
    <location>
        <begin position="8"/>
        <end position="59"/>
    </location>
</feature>
<keyword evidence="11" id="KW-0274">FAD</keyword>
<evidence type="ECO:0000256" key="7">
    <source>
        <dbReference type="ARBA" id="ARBA00006442"/>
    </source>
</evidence>
<keyword evidence="12" id="KW-0249">Electron transport</keyword>
<dbReference type="EMBL" id="CP046902">
    <property type="protein sequence ID" value="QGZ30222.1"/>
    <property type="molecule type" value="Genomic_DNA"/>
</dbReference>
<sequence length="445" mass="48001">MSAISQTWRRFICRACGLIYDEALGDPDSGLAPGTRFEDIPDDWECPLCGVTKLDFEPYVMREAPGTVAMPVGPCETGIVVVGGGLAGWSVVEAIRALDRDTPITLVSGCKGDLYHKPELSVALSRGQSVTSLVRERATEASARLGVRLLPETFAIGLSPRLHQLRTTRGNLTYTRLILAQGAQPALPAELPAELCWRVNHLQGWAALQKKLIESGPQHVAVVGAGMIGCEIAEDLARAGHRVTLVDRHRLPLASLLPEAAVRRLLAAQRRLGIEMLGGVEVAALSTLIDGRKRLMTRCGQQRVVDQVIAATGLITEPRLARLAGLAFVRGIVADPTSLQTSEPDIYALGDCISLKGEPCRFIEPIAHQARAIAAHIAGVAGDEYRHSDPVIRLKTGSLPIAVHGTPRAEGQWHVLRESERFLLMEQRLNGVSTSTLRVGRTDAA</sequence>
<dbReference type="Pfam" id="PF07992">
    <property type="entry name" value="Pyr_redox_2"/>
    <property type="match status" value="1"/>
</dbReference>
<evidence type="ECO:0000256" key="2">
    <source>
        <dbReference type="ARBA" id="ARBA00001974"/>
    </source>
</evidence>
<keyword evidence="8" id="KW-0813">Transport</keyword>
<dbReference type="SUPFAM" id="SSF57802">
    <property type="entry name" value="Rubredoxin-like"/>
    <property type="match status" value="1"/>
</dbReference>
<dbReference type="OrthoDB" id="9808980at2"/>
<gene>
    <name evidence="15" type="ORF">GQA94_09185</name>
</gene>
<dbReference type="PANTHER" id="PTHR43429:SF3">
    <property type="entry name" value="NITRITE REDUCTASE [NAD(P)H]"/>
    <property type="match status" value="1"/>
</dbReference>
<dbReference type="Pfam" id="PF00301">
    <property type="entry name" value="Rubredoxin"/>
    <property type="match status" value="1"/>
</dbReference>
<dbReference type="InterPro" id="IPR024935">
    <property type="entry name" value="Rubredoxin_dom"/>
</dbReference>
<evidence type="ECO:0000256" key="4">
    <source>
        <dbReference type="ARBA" id="ARBA00004496"/>
    </source>
</evidence>
<evidence type="ECO:0000313" key="16">
    <source>
        <dbReference type="Proteomes" id="UP000438983"/>
    </source>
</evidence>
<evidence type="ECO:0000256" key="3">
    <source>
        <dbReference type="ARBA" id="ARBA00002792"/>
    </source>
</evidence>
<accession>A0A6I6LU61</accession>
<evidence type="ECO:0000256" key="6">
    <source>
        <dbReference type="ARBA" id="ARBA00005337"/>
    </source>
</evidence>
<comment type="similarity">
    <text evidence="7">Belongs to the FAD-dependent oxidoreductase family.</text>
</comment>
<evidence type="ECO:0000256" key="11">
    <source>
        <dbReference type="ARBA" id="ARBA00022827"/>
    </source>
</evidence>
<dbReference type="SUPFAM" id="SSF51905">
    <property type="entry name" value="FAD/NAD(P)-binding domain"/>
    <property type="match status" value="2"/>
</dbReference>
<evidence type="ECO:0000256" key="9">
    <source>
        <dbReference type="ARBA" id="ARBA00022630"/>
    </source>
</evidence>
<comment type="function">
    <text evidence="3">Involved in the hydrocarbon hydroxylating system, which transfers electrons from NADH to rubredoxin reductase and then through rubredoxin to alkane 1 monooxygenase.</text>
</comment>
<dbReference type="PANTHER" id="PTHR43429">
    <property type="entry name" value="PYRIDINE NUCLEOTIDE-DISULFIDE OXIDOREDUCTASE DOMAIN-CONTAINING"/>
    <property type="match status" value="1"/>
</dbReference>
<name>A0A6I6LU61_STUST</name>
<dbReference type="PROSITE" id="PS00202">
    <property type="entry name" value="RUBREDOXIN"/>
    <property type="match status" value="1"/>
</dbReference>
<evidence type="ECO:0000256" key="10">
    <source>
        <dbReference type="ARBA" id="ARBA00022723"/>
    </source>
</evidence>
<dbReference type="UniPathway" id="UPA00191"/>
<evidence type="ECO:0000256" key="5">
    <source>
        <dbReference type="ARBA" id="ARBA00004933"/>
    </source>
</evidence>
<dbReference type="InterPro" id="IPR050260">
    <property type="entry name" value="FAD-bd_OxRdtase"/>
</dbReference>
<dbReference type="RefSeq" id="WP_158187725.1">
    <property type="nucleotide sequence ID" value="NZ_CP046902.1"/>
</dbReference>
<evidence type="ECO:0000256" key="12">
    <source>
        <dbReference type="ARBA" id="ARBA00022982"/>
    </source>
</evidence>
<evidence type="ECO:0000259" key="14">
    <source>
        <dbReference type="PROSITE" id="PS50903"/>
    </source>
</evidence>
<keyword evidence="9" id="KW-0285">Flavoprotein</keyword>
<comment type="cofactor">
    <cofactor evidence="1">
        <name>Fe(3+)</name>
        <dbReference type="ChEBI" id="CHEBI:29034"/>
    </cofactor>
</comment>
<dbReference type="GO" id="GO:0043448">
    <property type="term" value="P:alkane catabolic process"/>
    <property type="evidence" value="ECO:0007669"/>
    <property type="project" value="UniProtKB-UniPathway"/>
</dbReference>
<dbReference type="FunFam" id="2.20.28.10:FF:000001">
    <property type="entry name" value="Rubredoxin"/>
    <property type="match status" value="1"/>
</dbReference>
<comment type="subcellular location">
    <subcellularLocation>
        <location evidence="4">Cytoplasm</location>
    </subcellularLocation>
</comment>
<dbReference type="PRINTS" id="PR00368">
    <property type="entry name" value="FADPNR"/>
</dbReference>
<dbReference type="InterPro" id="IPR024934">
    <property type="entry name" value="Rubredoxin-like_dom"/>
</dbReference>
<keyword evidence="13" id="KW-0408">Iron</keyword>
<dbReference type="GO" id="GO:0005506">
    <property type="term" value="F:iron ion binding"/>
    <property type="evidence" value="ECO:0007669"/>
    <property type="project" value="InterPro"/>
</dbReference>
<evidence type="ECO:0000256" key="13">
    <source>
        <dbReference type="ARBA" id="ARBA00023004"/>
    </source>
</evidence>
<evidence type="ECO:0000256" key="1">
    <source>
        <dbReference type="ARBA" id="ARBA00001965"/>
    </source>
</evidence>
<keyword evidence="10" id="KW-0479">Metal-binding</keyword>
<dbReference type="PRINTS" id="PR00411">
    <property type="entry name" value="PNDRDTASEI"/>
</dbReference>
<dbReference type="AlphaFoldDB" id="A0A6I6LU61"/>
<comment type="pathway">
    <text evidence="5">Hydrocarbon metabolism; alkane degradation.</text>
</comment>
<organism evidence="15 16">
    <name type="scientific">Stutzerimonas stutzeri</name>
    <name type="common">Pseudomonas stutzeri</name>
    <dbReference type="NCBI Taxonomy" id="316"/>
    <lineage>
        <taxon>Bacteria</taxon>
        <taxon>Pseudomonadati</taxon>
        <taxon>Pseudomonadota</taxon>
        <taxon>Gammaproteobacteria</taxon>
        <taxon>Pseudomonadales</taxon>
        <taxon>Pseudomonadaceae</taxon>
        <taxon>Stutzerimonas</taxon>
    </lineage>
</organism>
<dbReference type="PROSITE" id="PS50903">
    <property type="entry name" value="RUBREDOXIN_LIKE"/>
    <property type="match status" value="1"/>
</dbReference>
<proteinExistence type="inferred from homology"/>
<comment type="cofactor">
    <cofactor evidence="2">
        <name>FAD</name>
        <dbReference type="ChEBI" id="CHEBI:57692"/>
    </cofactor>
</comment>
<dbReference type="InterPro" id="IPR023753">
    <property type="entry name" value="FAD/NAD-binding_dom"/>
</dbReference>